<keyword evidence="11" id="KW-1185">Reference proteome</keyword>
<dbReference type="CDD" id="cd03230">
    <property type="entry name" value="ABC_DR_subfamily_A"/>
    <property type="match status" value="1"/>
</dbReference>
<keyword evidence="5 7" id="KW-1133">Transmembrane helix</keyword>
<keyword evidence="6 7" id="KW-0472">Membrane</keyword>
<evidence type="ECO:0000259" key="8">
    <source>
        <dbReference type="PROSITE" id="PS50893"/>
    </source>
</evidence>
<evidence type="ECO:0000313" key="10">
    <source>
        <dbReference type="EMBL" id="CAD7648713.1"/>
    </source>
</evidence>
<sequence>MTQNSSYDNYAFYDDNKVGDGFDRQKQQHRAISNEVAVKVTNVQLAYGRHQVLTGINMTVPARSIYGLLGPSGCGKTSLLRCVVGIRAPDSGHISVYGKVPGHPDSGIPGPGLGYMPQEIALFLDFSIYETFKYFGRLYQLNETHVSERTDELISLLNLPNKHKFIKNLSGGQKRRVSLAAALIHSPPLLILDEPTVGVDPVLRQSIWNHMEMLCRELGLTIIITTQYIEEARSADVVSFMRNGKLLMERNPIQLLNAMNLPSLESVFLKLCQLESNDTRDAKEVESAFVDNNHLSETYELKNISTGQLMPAPNSAITSYNEPTRRLTNTSRFAFMGRISALNWKNITGIRRNLSMLVIQFLMPSFQCLLNFTCLGPDPYDLPIAVYNADRPAVMSDLFLRSLNNQTMTLIPFDSLEAALDRVREGRAWAVITFAANYSRIMQSLAYEEVIETIPKIGVYLDTTNYVISNTIQKELYLTYNKTALIMAELAGANISASGLQNPISIDGIIYGVESPQMTEFMAPGLISMAIFFAAMALTAITLVLERKDGVFERTLVAGVKTFEFIVSQISTQLIVLAVQVLLSIITMFYILNIDSKGSIVLVYLITLMQGMCGMALGLVVSAFSENESQALAMSMASFLPVSIISGIFWPVEAMPAFMKPISYYGPQTLALDSMRYVISRGWDIYNMNVLYGIISPMVWFVLLVITAAIVNGVEMATEEEIDHMARVALFYGDEELNCTDDVKSDVNKYCRDESFWHLCGGTKIEETGAKDIRFLFLNVLLQAQKKATTITLIQFNCYTRLFMEQVASVHKTKEDQAIVRQHMYDTFFWALDHLDKLPKKQRENAKFADECDFSNVEYAGDSRV</sequence>
<dbReference type="PROSITE" id="PS00211">
    <property type="entry name" value="ABC_TRANSPORTER_1"/>
    <property type="match status" value="1"/>
</dbReference>
<evidence type="ECO:0000256" key="2">
    <source>
        <dbReference type="ARBA" id="ARBA00022692"/>
    </source>
</evidence>
<dbReference type="InterPro" id="IPR003593">
    <property type="entry name" value="AAA+_ATPase"/>
</dbReference>
<dbReference type="PROSITE" id="PS50893">
    <property type="entry name" value="ABC_TRANSPORTER_2"/>
    <property type="match status" value="1"/>
</dbReference>
<evidence type="ECO:0000256" key="1">
    <source>
        <dbReference type="ARBA" id="ARBA00004141"/>
    </source>
</evidence>
<dbReference type="Pfam" id="PF00005">
    <property type="entry name" value="ABC_tran"/>
    <property type="match status" value="1"/>
</dbReference>
<dbReference type="Pfam" id="PF12698">
    <property type="entry name" value="ABC2_membrane_3"/>
    <property type="match status" value="1"/>
</dbReference>
<dbReference type="GO" id="GO:0043190">
    <property type="term" value="C:ATP-binding cassette (ABC) transporter complex"/>
    <property type="evidence" value="ECO:0007669"/>
    <property type="project" value="InterPro"/>
</dbReference>
<dbReference type="SUPFAM" id="SSF52540">
    <property type="entry name" value="P-loop containing nucleoside triphosphate hydrolases"/>
    <property type="match status" value="1"/>
</dbReference>
<dbReference type="PANTHER" id="PTHR43038:SF3">
    <property type="entry name" value="ABC TRANSPORTER G FAMILY MEMBER 20 ISOFORM X1"/>
    <property type="match status" value="1"/>
</dbReference>
<dbReference type="Gene3D" id="3.40.1710.10">
    <property type="entry name" value="abc type-2 transporter like domain"/>
    <property type="match status" value="1"/>
</dbReference>
<evidence type="ECO:0000256" key="3">
    <source>
        <dbReference type="ARBA" id="ARBA00022741"/>
    </source>
</evidence>
<evidence type="ECO:0000256" key="4">
    <source>
        <dbReference type="ARBA" id="ARBA00022840"/>
    </source>
</evidence>
<evidence type="ECO:0000256" key="5">
    <source>
        <dbReference type="ARBA" id="ARBA00022989"/>
    </source>
</evidence>
<dbReference type="InterPro" id="IPR013525">
    <property type="entry name" value="ABC2_TM"/>
</dbReference>
<dbReference type="EMBL" id="OC918127">
    <property type="protein sequence ID" value="CAD7648713.1"/>
    <property type="molecule type" value="Genomic_DNA"/>
</dbReference>
<proteinExistence type="predicted"/>
<feature type="domain" description="ABC transmembrane type-2" evidence="9">
    <location>
        <begin position="476"/>
        <end position="715"/>
    </location>
</feature>
<dbReference type="InterPro" id="IPR027417">
    <property type="entry name" value="P-loop_NTPase"/>
</dbReference>
<dbReference type="AlphaFoldDB" id="A0A7R9LY11"/>
<reference evidence="10" key="1">
    <citation type="submission" date="2020-11" db="EMBL/GenBank/DDBJ databases">
        <authorList>
            <person name="Tran Van P."/>
        </authorList>
    </citation>
    <scope>NUCLEOTIDE SEQUENCE</scope>
</reference>
<organism evidence="10">
    <name type="scientific">Oppiella nova</name>
    <dbReference type="NCBI Taxonomy" id="334625"/>
    <lineage>
        <taxon>Eukaryota</taxon>
        <taxon>Metazoa</taxon>
        <taxon>Ecdysozoa</taxon>
        <taxon>Arthropoda</taxon>
        <taxon>Chelicerata</taxon>
        <taxon>Arachnida</taxon>
        <taxon>Acari</taxon>
        <taxon>Acariformes</taxon>
        <taxon>Sarcoptiformes</taxon>
        <taxon>Oribatida</taxon>
        <taxon>Brachypylina</taxon>
        <taxon>Oppioidea</taxon>
        <taxon>Oppiidae</taxon>
        <taxon>Oppiella</taxon>
    </lineage>
</organism>
<keyword evidence="4" id="KW-0067">ATP-binding</keyword>
<evidence type="ECO:0000313" key="11">
    <source>
        <dbReference type="Proteomes" id="UP000728032"/>
    </source>
</evidence>
<evidence type="ECO:0000256" key="6">
    <source>
        <dbReference type="ARBA" id="ARBA00023136"/>
    </source>
</evidence>
<dbReference type="InterPro" id="IPR000412">
    <property type="entry name" value="ABC_2_transport"/>
</dbReference>
<dbReference type="GO" id="GO:0140359">
    <property type="term" value="F:ABC-type transporter activity"/>
    <property type="evidence" value="ECO:0007669"/>
    <property type="project" value="InterPro"/>
</dbReference>
<dbReference type="GO" id="GO:0016887">
    <property type="term" value="F:ATP hydrolysis activity"/>
    <property type="evidence" value="ECO:0007669"/>
    <property type="project" value="InterPro"/>
</dbReference>
<dbReference type="SMART" id="SM00382">
    <property type="entry name" value="AAA"/>
    <property type="match status" value="1"/>
</dbReference>
<name>A0A7R9LY11_9ACAR</name>
<dbReference type="InterPro" id="IPR017871">
    <property type="entry name" value="ABC_transporter-like_CS"/>
</dbReference>
<feature type="transmembrane region" description="Helical" evidence="7">
    <location>
        <begin position="521"/>
        <end position="545"/>
    </location>
</feature>
<dbReference type="PRINTS" id="PR00164">
    <property type="entry name" value="ABC2TRNSPORT"/>
</dbReference>
<dbReference type="PROSITE" id="PS51012">
    <property type="entry name" value="ABC_TM2"/>
    <property type="match status" value="1"/>
</dbReference>
<keyword evidence="2 7" id="KW-0812">Transmembrane</keyword>
<gene>
    <name evidence="10" type="ORF">ONB1V03_LOCUS6896</name>
</gene>
<accession>A0A7R9LY11</accession>
<dbReference type="GO" id="GO:0005524">
    <property type="term" value="F:ATP binding"/>
    <property type="evidence" value="ECO:0007669"/>
    <property type="project" value="UniProtKB-KW"/>
</dbReference>
<dbReference type="OrthoDB" id="10255969at2759"/>
<evidence type="ECO:0008006" key="12">
    <source>
        <dbReference type="Google" id="ProtNLM"/>
    </source>
</evidence>
<feature type="transmembrane region" description="Helical" evidence="7">
    <location>
        <begin position="574"/>
        <end position="594"/>
    </location>
</feature>
<evidence type="ECO:0000259" key="9">
    <source>
        <dbReference type="PROSITE" id="PS51012"/>
    </source>
</evidence>
<dbReference type="EMBL" id="CAJPVJ010003302">
    <property type="protein sequence ID" value="CAG2167389.1"/>
    <property type="molecule type" value="Genomic_DNA"/>
</dbReference>
<feature type="transmembrane region" description="Helical" evidence="7">
    <location>
        <begin position="631"/>
        <end position="652"/>
    </location>
</feature>
<evidence type="ECO:0000256" key="7">
    <source>
        <dbReference type="SAM" id="Phobius"/>
    </source>
</evidence>
<comment type="subcellular location">
    <subcellularLocation>
        <location evidence="1">Membrane</location>
        <topology evidence="1">Multi-pass membrane protein</topology>
    </subcellularLocation>
</comment>
<protein>
    <recommendedName>
        <fullName evidence="12">ABC transporter domain-containing protein</fullName>
    </recommendedName>
</protein>
<feature type="domain" description="ABC transporter" evidence="8">
    <location>
        <begin position="38"/>
        <end position="268"/>
    </location>
</feature>
<dbReference type="InterPro" id="IPR047817">
    <property type="entry name" value="ABC2_TM_bact-type"/>
</dbReference>
<dbReference type="PANTHER" id="PTHR43038">
    <property type="entry name" value="ATP-BINDING CASSETTE, SUB-FAMILY H, MEMBER 1"/>
    <property type="match status" value="1"/>
</dbReference>
<keyword evidence="3" id="KW-0547">Nucleotide-binding</keyword>
<dbReference type="Gene3D" id="3.40.50.300">
    <property type="entry name" value="P-loop containing nucleotide triphosphate hydrolases"/>
    <property type="match status" value="1"/>
</dbReference>
<dbReference type="InterPro" id="IPR003439">
    <property type="entry name" value="ABC_transporter-like_ATP-bd"/>
</dbReference>
<feature type="transmembrane region" description="Helical" evidence="7">
    <location>
        <begin position="690"/>
        <end position="711"/>
    </location>
</feature>
<dbReference type="Proteomes" id="UP000728032">
    <property type="component" value="Unassembled WGS sequence"/>
</dbReference>
<feature type="transmembrane region" description="Helical" evidence="7">
    <location>
        <begin position="600"/>
        <end position="624"/>
    </location>
</feature>